<protein>
    <submittedName>
        <fullName evidence="1">Uncharacterized protein</fullName>
    </submittedName>
</protein>
<proteinExistence type="predicted"/>
<evidence type="ECO:0000313" key="2">
    <source>
        <dbReference type="Proteomes" id="UP000799754"/>
    </source>
</evidence>
<dbReference type="EMBL" id="MU006758">
    <property type="protein sequence ID" value="KAF2621261.1"/>
    <property type="molecule type" value="Genomic_DNA"/>
</dbReference>
<reference evidence="1" key="1">
    <citation type="journal article" date="2020" name="Stud. Mycol.">
        <title>101 Dothideomycetes genomes: a test case for predicting lifestyles and emergence of pathogens.</title>
        <authorList>
            <person name="Haridas S."/>
            <person name="Albert R."/>
            <person name="Binder M."/>
            <person name="Bloem J."/>
            <person name="Labutti K."/>
            <person name="Salamov A."/>
            <person name="Andreopoulos B."/>
            <person name="Baker S."/>
            <person name="Barry K."/>
            <person name="Bills G."/>
            <person name="Bluhm B."/>
            <person name="Cannon C."/>
            <person name="Castanera R."/>
            <person name="Culley D."/>
            <person name="Daum C."/>
            <person name="Ezra D."/>
            <person name="Gonzalez J."/>
            <person name="Henrissat B."/>
            <person name="Kuo A."/>
            <person name="Liang C."/>
            <person name="Lipzen A."/>
            <person name="Lutzoni F."/>
            <person name="Magnuson J."/>
            <person name="Mondo S."/>
            <person name="Nolan M."/>
            <person name="Ohm R."/>
            <person name="Pangilinan J."/>
            <person name="Park H.-J."/>
            <person name="Ramirez L."/>
            <person name="Alfaro M."/>
            <person name="Sun H."/>
            <person name="Tritt A."/>
            <person name="Yoshinaga Y."/>
            <person name="Zwiers L.-H."/>
            <person name="Turgeon B."/>
            <person name="Goodwin S."/>
            <person name="Spatafora J."/>
            <person name="Crous P."/>
            <person name="Grigoriev I."/>
        </authorList>
    </citation>
    <scope>NUCLEOTIDE SEQUENCE</scope>
    <source>
        <strain evidence="1">CBS 525.71</strain>
    </source>
</reference>
<organism evidence="1 2">
    <name type="scientific">Macroventuria anomochaeta</name>
    <dbReference type="NCBI Taxonomy" id="301207"/>
    <lineage>
        <taxon>Eukaryota</taxon>
        <taxon>Fungi</taxon>
        <taxon>Dikarya</taxon>
        <taxon>Ascomycota</taxon>
        <taxon>Pezizomycotina</taxon>
        <taxon>Dothideomycetes</taxon>
        <taxon>Pleosporomycetidae</taxon>
        <taxon>Pleosporales</taxon>
        <taxon>Pleosporineae</taxon>
        <taxon>Didymellaceae</taxon>
        <taxon>Macroventuria</taxon>
    </lineage>
</organism>
<name>A0ACB6RH41_9PLEO</name>
<keyword evidence="2" id="KW-1185">Reference proteome</keyword>
<dbReference type="Proteomes" id="UP000799754">
    <property type="component" value="Unassembled WGS sequence"/>
</dbReference>
<evidence type="ECO:0000313" key="1">
    <source>
        <dbReference type="EMBL" id="KAF2621261.1"/>
    </source>
</evidence>
<accession>A0ACB6RH41</accession>
<comment type="caution">
    <text evidence="1">The sequence shown here is derived from an EMBL/GenBank/DDBJ whole genome shotgun (WGS) entry which is preliminary data.</text>
</comment>
<gene>
    <name evidence="1" type="ORF">BU25DRAFT_416282</name>
</gene>
<sequence>MPTYRSINIALHSQFDIETLPEYFPPPSSPSLDSSLNLAPSIPPLIDDTTSTCSIHVPVLPGSQFWIAYSVSPPVPEGHYFLFKLYIDGERVVSWSTGKEDGWMGQTMFGLFQSEGGHGGVGEKRRVEKRVLCFSAPDRKGRMKDGCVEIRVHRANGRKRAEREVGVFEETKLAKKEGGIR</sequence>